<protein>
    <submittedName>
        <fullName evidence="1">Uncharacterized protein</fullName>
    </submittedName>
</protein>
<reference evidence="1" key="2">
    <citation type="journal article" date="2015" name="Data Brief">
        <title>Shoot transcriptome of the giant reed, Arundo donax.</title>
        <authorList>
            <person name="Barrero R.A."/>
            <person name="Guerrero F.D."/>
            <person name="Moolhuijzen P."/>
            <person name="Goolsby J.A."/>
            <person name="Tidwell J."/>
            <person name="Bellgard S.E."/>
            <person name="Bellgard M.I."/>
        </authorList>
    </citation>
    <scope>NUCLEOTIDE SEQUENCE</scope>
    <source>
        <tissue evidence="1">Shoot tissue taken approximately 20 cm above the soil surface</tissue>
    </source>
</reference>
<dbReference type="AlphaFoldDB" id="A0A0A9B6L7"/>
<proteinExistence type="predicted"/>
<organism evidence="1">
    <name type="scientific">Arundo donax</name>
    <name type="common">Giant reed</name>
    <name type="synonym">Donax arundinaceus</name>
    <dbReference type="NCBI Taxonomy" id="35708"/>
    <lineage>
        <taxon>Eukaryota</taxon>
        <taxon>Viridiplantae</taxon>
        <taxon>Streptophyta</taxon>
        <taxon>Embryophyta</taxon>
        <taxon>Tracheophyta</taxon>
        <taxon>Spermatophyta</taxon>
        <taxon>Magnoliopsida</taxon>
        <taxon>Liliopsida</taxon>
        <taxon>Poales</taxon>
        <taxon>Poaceae</taxon>
        <taxon>PACMAD clade</taxon>
        <taxon>Arundinoideae</taxon>
        <taxon>Arundineae</taxon>
        <taxon>Arundo</taxon>
    </lineage>
</organism>
<dbReference type="EMBL" id="GBRH01240097">
    <property type="protein sequence ID" value="JAD57798.1"/>
    <property type="molecule type" value="Transcribed_RNA"/>
</dbReference>
<sequence>MGRDGWSFKERIRKRPGGNLNCCSWLLVR</sequence>
<accession>A0A0A9B6L7</accession>
<name>A0A0A9B6L7_ARUDO</name>
<evidence type="ECO:0000313" key="1">
    <source>
        <dbReference type="EMBL" id="JAD57798.1"/>
    </source>
</evidence>
<reference evidence="1" key="1">
    <citation type="submission" date="2014-09" db="EMBL/GenBank/DDBJ databases">
        <authorList>
            <person name="Magalhaes I.L.F."/>
            <person name="Oliveira U."/>
            <person name="Santos F.R."/>
            <person name="Vidigal T.H.D.A."/>
            <person name="Brescovit A.D."/>
            <person name="Santos A.J."/>
        </authorList>
    </citation>
    <scope>NUCLEOTIDE SEQUENCE</scope>
    <source>
        <tissue evidence="1">Shoot tissue taken approximately 20 cm above the soil surface</tissue>
    </source>
</reference>